<reference evidence="2 3" key="1">
    <citation type="submission" date="2019-10" db="EMBL/GenBank/DDBJ databases">
        <authorList>
            <person name="Palmer J.M."/>
        </authorList>
    </citation>
    <scope>NUCLEOTIDE SEQUENCE [LARGE SCALE GENOMIC DNA]</scope>
    <source>
        <strain evidence="2 3">TWF506</strain>
    </source>
</reference>
<gene>
    <name evidence="2" type="ORF">TWF506_008794</name>
</gene>
<dbReference type="SUPFAM" id="SSF81383">
    <property type="entry name" value="F-box domain"/>
    <property type="match status" value="1"/>
</dbReference>
<dbReference type="InterPro" id="IPR032675">
    <property type="entry name" value="LRR_dom_sf"/>
</dbReference>
<organism evidence="2 3">
    <name type="scientific">Arthrobotrys conoides</name>
    <dbReference type="NCBI Taxonomy" id="74498"/>
    <lineage>
        <taxon>Eukaryota</taxon>
        <taxon>Fungi</taxon>
        <taxon>Dikarya</taxon>
        <taxon>Ascomycota</taxon>
        <taxon>Pezizomycotina</taxon>
        <taxon>Orbiliomycetes</taxon>
        <taxon>Orbiliales</taxon>
        <taxon>Orbiliaceae</taxon>
        <taxon>Arthrobotrys</taxon>
    </lineage>
</organism>
<evidence type="ECO:0000313" key="3">
    <source>
        <dbReference type="Proteomes" id="UP001307849"/>
    </source>
</evidence>
<dbReference type="Gene3D" id="3.80.10.10">
    <property type="entry name" value="Ribonuclease Inhibitor"/>
    <property type="match status" value="1"/>
</dbReference>
<feature type="domain" description="F-box" evidence="1">
    <location>
        <begin position="27"/>
        <end position="66"/>
    </location>
</feature>
<dbReference type="Proteomes" id="UP001307849">
    <property type="component" value="Unassembled WGS sequence"/>
</dbReference>
<keyword evidence="3" id="KW-1185">Reference proteome</keyword>
<evidence type="ECO:0000313" key="2">
    <source>
        <dbReference type="EMBL" id="KAK6514399.1"/>
    </source>
</evidence>
<proteinExistence type="predicted"/>
<dbReference type="AlphaFoldDB" id="A0AAN8RSG8"/>
<dbReference type="InterPro" id="IPR001810">
    <property type="entry name" value="F-box_dom"/>
</dbReference>
<dbReference type="InterPro" id="IPR036047">
    <property type="entry name" value="F-box-like_dom_sf"/>
</dbReference>
<dbReference type="EMBL" id="JAVHJM010000005">
    <property type="protein sequence ID" value="KAK6514399.1"/>
    <property type="molecule type" value="Genomic_DNA"/>
</dbReference>
<accession>A0AAN8RSG8</accession>
<sequence length="178" mass="20320">MMSTKSPNGIQSVKILNQKSPLVNLVPELQLQILSYCSKDELYRLLFTCKAIHRMAYPTLWSSMNLDLSPSSEFEDWPYGAIDKEQMTKLASATCAFKNLGLDLVRDDTLDESTDEIERSRAGELACQLNAYSFSIVECMIRNNKAIHEERREHLAERYEAFVSSEAISRFLGSPERK</sequence>
<dbReference type="CDD" id="cd09917">
    <property type="entry name" value="F-box_SF"/>
    <property type="match status" value="1"/>
</dbReference>
<evidence type="ECO:0000259" key="1">
    <source>
        <dbReference type="Pfam" id="PF12937"/>
    </source>
</evidence>
<dbReference type="Pfam" id="PF12937">
    <property type="entry name" value="F-box-like"/>
    <property type="match status" value="1"/>
</dbReference>
<comment type="caution">
    <text evidence="2">The sequence shown here is derived from an EMBL/GenBank/DDBJ whole genome shotgun (WGS) entry which is preliminary data.</text>
</comment>
<name>A0AAN8RSG8_9PEZI</name>
<protein>
    <recommendedName>
        <fullName evidence="1">F-box domain-containing protein</fullName>
    </recommendedName>
</protein>